<evidence type="ECO:0000256" key="7">
    <source>
        <dbReference type="SAM" id="Phobius"/>
    </source>
</evidence>
<dbReference type="Proteomes" id="UP000724149">
    <property type="component" value="Unassembled WGS sequence"/>
</dbReference>
<keyword evidence="6 7" id="KW-0472">Membrane</keyword>
<gene>
    <name evidence="8" type="ORF">H9X81_08885</name>
</gene>
<sequence>MEYAQIVFYQLVIFVIYGAIGVAAVKGGILDEAGLHAVSRVVIKVTLPVMLFTNTVSGVTRESLLESLPVTGATAVMYLLLALLCWGMSRAFGLRGDKASVFMASTMFGNVGFIGIPIIAMLFPERGMLYIAAFTIVDQPE</sequence>
<keyword evidence="9" id="KW-1185">Reference proteome</keyword>
<feature type="transmembrane region" description="Helical" evidence="7">
    <location>
        <begin position="101"/>
        <end position="123"/>
    </location>
</feature>
<evidence type="ECO:0000256" key="4">
    <source>
        <dbReference type="ARBA" id="ARBA00022692"/>
    </source>
</evidence>
<feature type="transmembrane region" description="Helical" evidence="7">
    <location>
        <begin position="68"/>
        <end position="89"/>
    </location>
</feature>
<dbReference type="EMBL" id="JACSNR010000008">
    <property type="protein sequence ID" value="MBM6923798.1"/>
    <property type="molecule type" value="Genomic_DNA"/>
</dbReference>
<dbReference type="PANTHER" id="PTHR36838:SF3">
    <property type="entry name" value="TRANSPORTER AUXIN EFFLUX CARRIER EC FAMILY"/>
    <property type="match status" value="1"/>
</dbReference>
<accession>A0ABS2GNU4</accession>
<evidence type="ECO:0000256" key="6">
    <source>
        <dbReference type="ARBA" id="ARBA00023136"/>
    </source>
</evidence>
<evidence type="ECO:0000256" key="3">
    <source>
        <dbReference type="ARBA" id="ARBA00022475"/>
    </source>
</evidence>
<comment type="caution">
    <text evidence="8">The sequence shown here is derived from an EMBL/GenBank/DDBJ whole genome shotgun (WGS) entry which is preliminary data.</text>
</comment>
<keyword evidence="2" id="KW-0813">Transport</keyword>
<dbReference type="InterPro" id="IPR004776">
    <property type="entry name" value="Mem_transp_PIN-like"/>
</dbReference>
<name>A0ABS2GNU4_9FIRM</name>
<evidence type="ECO:0000256" key="2">
    <source>
        <dbReference type="ARBA" id="ARBA00022448"/>
    </source>
</evidence>
<keyword evidence="3" id="KW-1003">Cell membrane</keyword>
<evidence type="ECO:0000256" key="1">
    <source>
        <dbReference type="ARBA" id="ARBA00004141"/>
    </source>
</evidence>
<keyword evidence="5 7" id="KW-1133">Transmembrane helix</keyword>
<keyword evidence="4 7" id="KW-0812">Transmembrane</keyword>
<evidence type="ECO:0000256" key="5">
    <source>
        <dbReference type="ARBA" id="ARBA00022989"/>
    </source>
</evidence>
<dbReference type="PANTHER" id="PTHR36838">
    <property type="entry name" value="AUXIN EFFLUX CARRIER FAMILY PROTEIN"/>
    <property type="match status" value="1"/>
</dbReference>
<evidence type="ECO:0000313" key="8">
    <source>
        <dbReference type="EMBL" id="MBM6923798.1"/>
    </source>
</evidence>
<comment type="subcellular location">
    <subcellularLocation>
        <location evidence="1">Membrane</location>
        <topology evidence="1">Multi-pass membrane protein</topology>
    </subcellularLocation>
</comment>
<feature type="transmembrane region" description="Helical" evidence="7">
    <location>
        <begin position="6"/>
        <end position="25"/>
    </location>
</feature>
<reference evidence="8 9" key="1">
    <citation type="journal article" date="2021" name="Sci. Rep.">
        <title>The distribution of antibiotic resistance genes in chicken gut microbiota commensals.</title>
        <authorList>
            <person name="Juricova H."/>
            <person name="Matiasovicova J."/>
            <person name="Kubasova T."/>
            <person name="Cejkova D."/>
            <person name="Rychlik I."/>
        </authorList>
    </citation>
    <scope>NUCLEOTIDE SEQUENCE [LARGE SCALE GENOMIC DNA]</scope>
    <source>
        <strain evidence="8 9">An564</strain>
    </source>
</reference>
<proteinExistence type="predicted"/>
<dbReference type="Pfam" id="PF03547">
    <property type="entry name" value="Mem_trans"/>
    <property type="match status" value="1"/>
</dbReference>
<dbReference type="RefSeq" id="WP_177503458.1">
    <property type="nucleotide sequence ID" value="NZ_JACSNR010000008.1"/>
</dbReference>
<organism evidence="8 9">
    <name type="scientific">Hydrogenoanaerobacterium saccharovorans</name>
    <dbReference type="NCBI Taxonomy" id="474960"/>
    <lineage>
        <taxon>Bacteria</taxon>
        <taxon>Bacillati</taxon>
        <taxon>Bacillota</taxon>
        <taxon>Clostridia</taxon>
        <taxon>Eubacteriales</taxon>
        <taxon>Oscillospiraceae</taxon>
        <taxon>Hydrogenoanaerobacterium</taxon>
    </lineage>
</organism>
<protein>
    <submittedName>
        <fullName evidence="8">AEC family transporter</fullName>
    </submittedName>
</protein>
<evidence type="ECO:0000313" key="9">
    <source>
        <dbReference type="Proteomes" id="UP000724149"/>
    </source>
</evidence>